<comment type="caution">
    <text evidence="1">The sequence shown here is derived from an EMBL/GenBank/DDBJ whole genome shotgun (WGS) entry which is preliminary data.</text>
</comment>
<proteinExistence type="predicted"/>
<dbReference type="AlphaFoldDB" id="A0A292YUM2"/>
<evidence type="ECO:0000313" key="1">
    <source>
        <dbReference type="EMBL" id="GAY19542.1"/>
    </source>
</evidence>
<reference evidence="1 2" key="1">
    <citation type="journal article" date="2013" name="Biodegradation">
        <title>Occurrence of 4-tert-butylphenol (4-t-BP) biodegradation in an aquatic sample caused by the presence of Spirodela polyrrhiza and isolation of a 4-t-BP-utilizing bacterium.</title>
        <authorList>
            <person name="Ogata Y."/>
            <person name="Toyama T."/>
            <person name="Yu N."/>
            <person name="Wang X."/>
            <person name="Sei K."/>
            <person name="Ike M."/>
        </authorList>
    </citation>
    <scope>NUCLEOTIDE SEQUENCE [LARGE SCALE GENOMIC DNA]</scope>
    <source>
        <strain evidence="1 2">OMI</strain>
    </source>
</reference>
<reference evidence="1 2" key="2">
    <citation type="journal article" date="2013" name="Environ. Sci. Technol.">
        <title>The 4-tert-butylphenol-utilizing bacterium Sphingobium fuliginis OMI can degrade bisphenols via phenolic ring hydroxylation and meta-cleavage pathway.</title>
        <authorList>
            <person name="Ogata Y."/>
            <person name="Goda S."/>
            <person name="Toyama T."/>
            <person name="Sei K."/>
            <person name="Ike M."/>
        </authorList>
    </citation>
    <scope>NUCLEOTIDE SEQUENCE [LARGE SCALE GENOMIC DNA]</scope>
    <source>
        <strain evidence="1 2">OMI</strain>
    </source>
</reference>
<dbReference type="EMBL" id="BEWI01000027">
    <property type="protein sequence ID" value="GAY19542.1"/>
    <property type="molecule type" value="Genomic_DNA"/>
</dbReference>
<sequence>MKKQLEGGLFERTVRWFFCLQDERQMGVTDRGALIFS</sequence>
<organism evidence="1 2">
    <name type="scientific">Sphingobium fuliginis (strain ATCC 27551)</name>
    <dbReference type="NCBI Taxonomy" id="336203"/>
    <lineage>
        <taxon>Bacteria</taxon>
        <taxon>Pseudomonadati</taxon>
        <taxon>Pseudomonadota</taxon>
        <taxon>Alphaproteobacteria</taxon>
        <taxon>Sphingomonadales</taxon>
        <taxon>Sphingomonadaceae</taxon>
        <taxon>Sphingobium</taxon>
    </lineage>
</organism>
<name>A0A292YUM2_SPHSA</name>
<gene>
    <name evidence="1" type="ORF">SFOMI_0061</name>
</gene>
<protein>
    <submittedName>
        <fullName evidence="1">Uncharacterized protein</fullName>
    </submittedName>
</protein>
<accession>A0A292YUM2</accession>
<evidence type="ECO:0000313" key="2">
    <source>
        <dbReference type="Proteomes" id="UP000221538"/>
    </source>
</evidence>
<dbReference type="Proteomes" id="UP000221538">
    <property type="component" value="Unassembled WGS sequence"/>
</dbReference>